<keyword evidence="1" id="KW-0472">Membrane</keyword>
<evidence type="ECO:0000256" key="1">
    <source>
        <dbReference type="SAM" id="Phobius"/>
    </source>
</evidence>
<protein>
    <submittedName>
        <fullName evidence="2">Uncharacterized protein</fullName>
    </submittedName>
</protein>
<sequence length="235" mass="27669">MFEEWTDFLAISGLVFLGIALIIFGYHLIKVNFFLSPKQAYEYISKNEVRTLQYGLYSVIISLAFFVNTFFEGADLLWWLVRIFLTVMTGLILSVVIKSYLKYYYPFHLEKRLKRLRYKPRVSPKTGRMMKLLDEDEEDVYLDEGMQTEENVYSVDYDVWIDEETGYTMIEKYQGHLIASRCPECNYNTFKVEEEDLVVPPSLSSEGKLIKSFRCKYCGHTEKKSFQVAKLSENQ</sequence>
<feature type="transmembrane region" description="Helical" evidence="1">
    <location>
        <begin position="77"/>
        <end position="101"/>
    </location>
</feature>
<organism evidence="2 3">
    <name type="scientific">Mangrovivirga cuniculi</name>
    <dbReference type="NCBI Taxonomy" id="2715131"/>
    <lineage>
        <taxon>Bacteria</taxon>
        <taxon>Pseudomonadati</taxon>
        <taxon>Bacteroidota</taxon>
        <taxon>Cytophagia</taxon>
        <taxon>Cytophagales</taxon>
        <taxon>Mangrovivirgaceae</taxon>
        <taxon>Mangrovivirga</taxon>
    </lineage>
</organism>
<proteinExistence type="predicted"/>
<keyword evidence="1" id="KW-0812">Transmembrane</keyword>
<evidence type="ECO:0000313" key="2">
    <source>
        <dbReference type="EMBL" id="QCK16734.1"/>
    </source>
</evidence>
<feature type="transmembrane region" description="Helical" evidence="1">
    <location>
        <begin position="6"/>
        <end position="29"/>
    </location>
</feature>
<keyword evidence="3" id="KW-1185">Reference proteome</keyword>
<reference evidence="2 3" key="1">
    <citation type="submission" date="2018-04" db="EMBL/GenBank/DDBJ databases">
        <title>Complete genome uncultured novel isolate.</title>
        <authorList>
            <person name="Merlino G."/>
        </authorList>
    </citation>
    <scope>NUCLEOTIDE SEQUENCE [LARGE SCALE GENOMIC DNA]</scope>
    <source>
        <strain evidence="3">R1DC9</strain>
    </source>
</reference>
<evidence type="ECO:0000313" key="3">
    <source>
        <dbReference type="Proteomes" id="UP000298616"/>
    </source>
</evidence>
<accession>A0A4D7K7M4</accession>
<feature type="transmembrane region" description="Helical" evidence="1">
    <location>
        <begin position="54"/>
        <end position="71"/>
    </location>
</feature>
<dbReference type="EMBL" id="CP028923">
    <property type="protein sequence ID" value="QCK16734.1"/>
    <property type="molecule type" value="Genomic_DNA"/>
</dbReference>
<dbReference type="KEGG" id="fpf:DCC35_19335"/>
<dbReference type="Proteomes" id="UP000298616">
    <property type="component" value="Chromosome"/>
</dbReference>
<keyword evidence="1" id="KW-1133">Transmembrane helix</keyword>
<dbReference type="AlphaFoldDB" id="A0A4D7K7M4"/>
<dbReference type="OrthoDB" id="9810918at2"/>
<gene>
    <name evidence="2" type="ORF">DCC35_19335</name>
</gene>
<name>A0A4D7K7M4_9BACT</name>
<dbReference type="RefSeq" id="WP_137092326.1">
    <property type="nucleotide sequence ID" value="NZ_CP028923.1"/>
</dbReference>